<dbReference type="AlphaFoldDB" id="A0AAN6ZCK7"/>
<evidence type="ECO:0000256" key="3">
    <source>
        <dbReference type="ARBA" id="ARBA00022448"/>
    </source>
</evidence>
<evidence type="ECO:0000256" key="1">
    <source>
        <dbReference type="ARBA" id="ARBA00004572"/>
    </source>
</evidence>
<dbReference type="PRINTS" id="PR00351">
    <property type="entry name" value="OM20RECEPTOR"/>
</dbReference>
<evidence type="ECO:0000256" key="9">
    <source>
        <dbReference type="ARBA" id="ARBA00023136"/>
    </source>
</evidence>
<evidence type="ECO:0000313" key="16">
    <source>
        <dbReference type="Proteomes" id="UP001304895"/>
    </source>
</evidence>
<dbReference type="NCBIfam" id="TIGR00985">
    <property type="entry name" value="3a0801s04tom"/>
    <property type="match status" value="1"/>
</dbReference>
<evidence type="ECO:0000256" key="12">
    <source>
        <dbReference type="ARBA" id="ARBA00073975"/>
    </source>
</evidence>
<keyword evidence="4" id="KW-0812">Transmembrane</keyword>
<evidence type="ECO:0000256" key="2">
    <source>
        <dbReference type="ARBA" id="ARBA00005792"/>
    </source>
</evidence>
<dbReference type="GO" id="GO:0006605">
    <property type="term" value="P:protein targeting"/>
    <property type="evidence" value="ECO:0007669"/>
    <property type="project" value="InterPro"/>
</dbReference>
<reference evidence="15" key="2">
    <citation type="submission" date="2023-05" db="EMBL/GenBank/DDBJ databases">
        <authorList>
            <consortium name="Lawrence Berkeley National Laboratory"/>
            <person name="Steindorff A."/>
            <person name="Hensen N."/>
            <person name="Bonometti L."/>
            <person name="Westerberg I."/>
            <person name="Brannstrom I.O."/>
            <person name="Guillou S."/>
            <person name="Cros-Aarteil S."/>
            <person name="Calhoun S."/>
            <person name="Haridas S."/>
            <person name="Kuo A."/>
            <person name="Mondo S."/>
            <person name="Pangilinan J."/>
            <person name="Riley R."/>
            <person name="Labutti K."/>
            <person name="Andreopoulos B."/>
            <person name="Lipzen A."/>
            <person name="Chen C."/>
            <person name="Yanf M."/>
            <person name="Daum C."/>
            <person name="Ng V."/>
            <person name="Clum A."/>
            <person name="Ohm R."/>
            <person name="Martin F."/>
            <person name="Silar P."/>
            <person name="Natvig D."/>
            <person name="Lalanne C."/>
            <person name="Gautier V."/>
            <person name="Ament-Velasquez S.L."/>
            <person name="Kruys A."/>
            <person name="Hutchinson M.I."/>
            <person name="Powell A.J."/>
            <person name="Barry K."/>
            <person name="Miller A.N."/>
            <person name="Grigoriev I.V."/>
            <person name="Debuchy R."/>
            <person name="Gladieux P."/>
            <person name="Thoren M.H."/>
            <person name="Johannesson H."/>
        </authorList>
    </citation>
    <scope>NUCLEOTIDE SEQUENCE</scope>
    <source>
        <strain evidence="15">CBS 123565</strain>
    </source>
</reference>
<dbReference type="GO" id="GO:0016031">
    <property type="term" value="P:tRNA import into mitochondrion"/>
    <property type="evidence" value="ECO:0007669"/>
    <property type="project" value="TreeGrafter"/>
</dbReference>
<protein>
    <recommendedName>
        <fullName evidence="11">Mitochondrial import receptor subunit TOM20</fullName>
    </recommendedName>
    <alternativeName>
        <fullName evidence="10">Mitochondrial 20 kDa outer membrane protein</fullName>
    </alternativeName>
    <alternativeName>
        <fullName evidence="12">Mitochondrial import receptor subunit tom20</fullName>
    </alternativeName>
    <alternativeName>
        <fullName evidence="13">Translocase of outer membrane 20 kDa subunit</fullName>
    </alternativeName>
</protein>
<organism evidence="15 16">
    <name type="scientific">Trichocladium antarcticum</name>
    <dbReference type="NCBI Taxonomy" id="1450529"/>
    <lineage>
        <taxon>Eukaryota</taxon>
        <taxon>Fungi</taxon>
        <taxon>Dikarya</taxon>
        <taxon>Ascomycota</taxon>
        <taxon>Pezizomycotina</taxon>
        <taxon>Sordariomycetes</taxon>
        <taxon>Sordariomycetidae</taxon>
        <taxon>Sordariales</taxon>
        <taxon>Chaetomiaceae</taxon>
        <taxon>Trichocladium</taxon>
    </lineage>
</organism>
<dbReference type="FunFam" id="1.20.960.10:FF:000002">
    <property type="entry name" value="Mitochondrial import receptor subunit TOM20"/>
    <property type="match status" value="1"/>
</dbReference>
<keyword evidence="15" id="KW-0675">Receptor</keyword>
<dbReference type="PANTHER" id="PTHR12430:SF0">
    <property type="entry name" value="TRANSLOCASE OF OUTER MITOCHONDRIAL MEMBRANE 20"/>
    <property type="match status" value="1"/>
</dbReference>
<evidence type="ECO:0000313" key="15">
    <source>
        <dbReference type="EMBL" id="KAK4134105.1"/>
    </source>
</evidence>
<sequence length="187" mass="20258">MSSSQTTVAATATVAAVAAGVIAYAAYFDYRRRHSAEFRKQLRRGERQQARAAKDHAELSAKAQKQMIKQIVDEAKEEGFPASAEEKEAYFLEQVQAGEMLGADPTKELDAALAFYKALKVYPTPGDLINIYDKTVSKPILDILAEMIAYDGSLRIGTSYTGPAGVDMAELMREMGEMGGVPGVGLD</sequence>
<dbReference type="Gene3D" id="1.20.960.10">
    <property type="entry name" value="Mitochondrial outer membrane translocase complex, subunit Tom20 domain"/>
    <property type="match status" value="1"/>
</dbReference>
<evidence type="ECO:0000256" key="5">
    <source>
        <dbReference type="ARBA" id="ARBA00022787"/>
    </source>
</evidence>
<dbReference type="EMBL" id="MU853409">
    <property type="protein sequence ID" value="KAK4134105.1"/>
    <property type="molecule type" value="Genomic_DNA"/>
</dbReference>
<dbReference type="GO" id="GO:0005742">
    <property type="term" value="C:mitochondrial outer membrane translocase complex"/>
    <property type="evidence" value="ECO:0007669"/>
    <property type="project" value="UniProtKB-UniRule"/>
</dbReference>
<dbReference type="InterPro" id="IPR002056">
    <property type="entry name" value="MAS20"/>
</dbReference>
<proteinExistence type="inferred from homology"/>
<accession>A0AAN6ZCK7</accession>
<name>A0AAN6ZCK7_9PEZI</name>
<keyword evidence="16" id="KW-1185">Reference proteome</keyword>
<dbReference type="GO" id="GO:0030150">
    <property type="term" value="P:protein import into mitochondrial matrix"/>
    <property type="evidence" value="ECO:0007669"/>
    <property type="project" value="TreeGrafter"/>
</dbReference>
<dbReference type="GO" id="GO:0030943">
    <property type="term" value="F:mitochondrion targeting sequence binding"/>
    <property type="evidence" value="ECO:0007669"/>
    <property type="project" value="TreeGrafter"/>
</dbReference>
<dbReference type="Pfam" id="PF02064">
    <property type="entry name" value="MAS20"/>
    <property type="match status" value="1"/>
</dbReference>
<gene>
    <name evidence="15" type="ORF">BT67DRAFT_442010</name>
</gene>
<comment type="similarity">
    <text evidence="2 14">Belongs to the Tom20 family.</text>
</comment>
<evidence type="ECO:0000256" key="8">
    <source>
        <dbReference type="ARBA" id="ARBA00023128"/>
    </source>
</evidence>
<keyword evidence="6" id="KW-0653">Protein transport</keyword>
<reference evidence="15" key="1">
    <citation type="journal article" date="2023" name="Mol. Phylogenet. Evol.">
        <title>Genome-scale phylogeny and comparative genomics of the fungal order Sordariales.</title>
        <authorList>
            <person name="Hensen N."/>
            <person name="Bonometti L."/>
            <person name="Westerberg I."/>
            <person name="Brannstrom I.O."/>
            <person name="Guillou S."/>
            <person name="Cros-Aarteil S."/>
            <person name="Calhoun S."/>
            <person name="Haridas S."/>
            <person name="Kuo A."/>
            <person name="Mondo S."/>
            <person name="Pangilinan J."/>
            <person name="Riley R."/>
            <person name="LaButti K."/>
            <person name="Andreopoulos B."/>
            <person name="Lipzen A."/>
            <person name="Chen C."/>
            <person name="Yan M."/>
            <person name="Daum C."/>
            <person name="Ng V."/>
            <person name="Clum A."/>
            <person name="Steindorff A."/>
            <person name="Ohm R.A."/>
            <person name="Martin F."/>
            <person name="Silar P."/>
            <person name="Natvig D.O."/>
            <person name="Lalanne C."/>
            <person name="Gautier V."/>
            <person name="Ament-Velasquez S.L."/>
            <person name="Kruys A."/>
            <person name="Hutchinson M.I."/>
            <person name="Powell A.J."/>
            <person name="Barry K."/>
            <person name="Miller A.N."/>
            <person name="Grigoriev I.V."/>
            <person name="Debuchy R."/>
            <person name="Gladieux P."/>
            <person name="Hiltunen Thoren M."/>
            <person name="Johannesson H."/>
        </authorList>
    </citation>
    <scope>NUCLEOTIDE SEQUENCE</scope>
    <source>
        <strain evidence="15">CBS 123565</strain>
    </source>
</reference>
<comment type="subcellular location">
    <subcellularLocation>
        <location evidence="1">Mitochondrion outer membrane</location>
        <topology evidence="1">Single-pass membrane protein</topology>
    </subcellularLocation>
</comment>
<dbReference type="PIRSF" id="PIRSF037707">
    <property type="entry name" value="MAS20_rcpt"/>
    <property type="match status" value="1"/>
</dbReference>
<dbReference type="Proteomes" id="UP001304895">
    <property type="component" value="Unassembled WGS sequence"/>
</dbReference>
<evidence type="ECO:0000256" key="4">
    <source>
        <dbReference type="ARBA" id="ARBA00022692"/>
    </source>
</evidence>
<keyword evidence="8 14" id="KW-0496">Mitochondrion</keyword>
<comment type="caution">
    <text evidence="15">The sequence shown here is derived from an EMBL/GenBank/DDBJ whole genome shotgun (WGS) entry which is preliminary data.</text>
</comment>
<keyword evidence="3" id="KW-0813">Transport</keyword>
<evidence type="ECO:0000256" key="13">
    <source>
        <dbReference type="ARBA" id="ARBA00080405"/>
    </source>
</evidence>
<evidence type="ECO:0000256" key="11">
    <source>
        <dbReference type="ARBA" id="ARBA00068548"/>
    </source>
</evidence>
<evidence type="ECO:0000256" key="10">
    <source>
        <dbReference type="ARBA" id="ARBA00042705"/>
    </source>
</evidence>
<dbReference type="GO" id="GO:0006886">
    <property type="term" value="P:intracellular protein transport"/>
    <property type="evidence" value="ECO:0007669"/>
    <property type="project" value="InterPro"/>
</dbReference>
<keyword evidence="7" id="KW-1133">Transmembrane helix</keyword>
<evidence type="ECO:0000256" key="6">
    <source>
        <dbReference type="ARBA" id="ARBA00022927"/>
    </source>
</evidence>
<keyword evidence="5 14" id="KW-1000">Mitochondrion outer membrane</keyword>
<keyword evidence="9 14" id="KW-0472">Membrane</keyword>
<dbReference type="InterPro" id="IPR023392">
    <property type="entry name" value="Tom20_dom_sf"/>
</dbReference>
<dbReference type="GO" id="GO:0008320">
    <property type="term" value="F:protein transmembrane transporter activity"/>
    <property type="evidence" value="ECO:0007669"/>
    <property type="project" value="TreeGrafter"/>
</dbReference>
<dbReference type="SUPFAM" id="SSF47157">
    <property type="entry name" value="Mitochondrial import receptor subunit Tom20"/>
    <property type="match status" value="1"/>
</dbReference>
<dbReference type="PANTHER" id="PTHR12430">
    <property type="entry name" value="MITOCHONDRIAL IMPORT RECEPTOR SUBUNIT TOM20"/>
    <property type="match status" value="1"/>
</dbReference>
<evidence type="ECO:0000256" key="7">
    <source>
        <dbReference type="ARBA" id="ARBA00022989"/>
    </source>
</evidence>
<evidence type="ECO:0000256" key="14">
    <source>
        <dbReference type="PIRNR" id="PIRNR037707"/>
    </source>
</evidence>